<dbReference type="GO" id="GO:0005737">
    <property type="term" value="C:cytoplasm"/>
    <property type="evidence" value="ECO:0007669"/>
    <property type="project" value="UniProtKB-SubCell"/>
</dbReference>
<evidence type="ECO:0000256" key="4">
    <source>
        <dbReference type="ARBA" id="ARBA00022737"/>
    </source>
</evidence>
<dbReference type="InterPro" id="IPR041552">
    <property type="entry name" value="UvrA_DNA-bd"/>
</dbReference>
<keyword evidence="10" id="KW-0067">ATP-binding</keyword>
<dbReference type="PANTHER" id="PTHR43152:SF3">
    <property type="entry name" value="UVRABC SYSTEM PROTEIN A"/>
    <property type="match status" value="1"/>
</dbReference>
<dbReference type="PROSITE" id="PS00211">
    <property type="entry name" value="ABC_TRANSPORTER_1"/>
    <property type="match status" value="1"/>
</dbReference>
<evidence type="ECO:0000256" key="2">
    <source>
        <dbReference type="ARBA" id="ARBA00022490"/>
    </source>
</evidence>
<dbReference type="GO" id="GO:0005524">
    <property type="term" value="F:ATP binding"/>
    <property type="evidence" value="ECO:0007669"/>
    <property type="project" value="UniProtKB-KW"/>
</dbReference>
<accession>A0A0R1NJL1</accession>
<keyword evidence="2" id="KW-0963">Cytoplasm</keyword>
<evidence type="ECO:0000256" key="12">
    <source>
        <dbReference type="ARBA" id="ARBA00023125"/>
    </source>
</evidence>
<evidence type="ECO:0000256" key="11">
    <source>
        <dbReference type="ARBA" id="ARBA00022881"/>
    </source>
</evidence>
<keyword evidence="19" id="KW-1185">Reference proteome</keyword>
<dbReference type="SUPFAM" id="SSF52540">
    <property type="entry name" value="P-loop containing nucleoside triphosphate hydrolases"/>
    <property type="match status" value="2"/>
</dbReference>
<keyword evidence="11" id="KW-0267">Excision nuclease</keyword>
<dbReference type="GO" id="GO:0016887">
    <property type="term" value="F:ATP hydrolysis activity"/>
    <property type="evidence" value="ECO:0007669"/>
    <property type="project" value="InterPro"/>
</dbReference>
<feature type="domain" description="ABC transporter" evidence="17">
    <location>
        <begin position="485"/>
        <end position="811"/>
    </location>
</feature>
<dbReference type="GO" id="GO:0006281">
    <property type="term" value="P:DNA repair"/>
    <property type="evidence" value="ECO:0007669"/>
    <property type="project" value="UniProtKB-KW"/>
</dbReference>
<gene>
    <name evidence="18" type="ORF">FC98_GL001852</name>
</gene>
<comment type="caution">
    <text evidence="18">The sequence shown here is derived from an EMBL/GenBank/DDBJ whole genome shotgun (WGS) entry which is preliminary data.</text>
</comment>
<dbReference type="Gene3D" id="1.20.1580.10">
    <property type="entry name" value="ABC transporter ATPase like domain"/>
    <property type="match status" value="2"/>
</dbReference>
<dbReference type="RefSeq" id="WP_056949654.1">
    <property type="nucleotide sequence ID" value="NZ_AZEB01000036.1"/>
</dbReference>
<protein>
    <recommendedName>
        <fullName evidence="15">UvrABC system protein A</fullName>
    </recommendedName>
    <alternativeName>
        <fullName evidence="16">Excinuclease ABC subunit A</fullName>
    </alternativeName>
</protein>
<evidence type="ECO:0000313" key="18">
    <source>
        <dbReference type="EMBL" id="KRL20140.1"/>
    </source>
</evidence>
<sequence length="820" mass="89984">MSQPKSIILKNIQVNNISGLSLKVPLNQFVGICGVSGSGKSSLAMDVLYAEGSRRYLASLSAFSRVRMKQSGIPNVESIDYLPSAIALRQRPEIPNRRSTVGTISEALNVLRLTFSRLGTHICPNGHAVSPNISILQDGQLTCPICNTTFLVKSAEDFSFNSNGKCQQCGGVGELVDIDKAKVVEDPSLSIREGAIASWKLPGTFFLPFAAQALGVDIDIPFESLPADQKELVLSGEKQQVKAKVESRSKKSAVLDVTYTNASQTLLEIYKKTTSTATRKKLTPFLTTIICPTCHGTRLDPSVLKVKLDNLNIAEAANLQLDDFLSYTSKFVKNSPTSLVPVAKKLRDEIIQRVQPLIDLGLNYLTLDRAGKTLSTGELQRLQLTKVLRNKTTGVLYVLDEPSIGLHPENIAGLIKIFQNLVAQGNSLVVVDHNLNVLKHADYLIEMGPAAGKNGGLVIAKGTLNQILASADSQIAPFFKKQRTIRAQRSTSNHQKIVINLNQINNIKDAKAEIPLNSLVSVVGVSGSGKTSLILDGLVPGLRHLQDKKELPQFVQKLDAPKMKRIISVDASPIGKNNRSSVGTYTQIFDQIRHLFSETALSKRMHFTASRFSYNTKEGVCPTCKGLGRVSLDVQFLPNIDLVCPTCHGKRYNDETLTVQWKNHSISDFLNMPIEQAINYFDEELEIKEKMAQLIHLGLGYLKLGEETLALSGGEAQRLKLVSEFTRNQNKTLFIFDEPSTGLHPLDIQALLHIFDALLENGASIIYLEHDLDMIANSDYIIEMGPSSGSQGGKIVWQGDRTSFLSSANTKTSKYLKNYS</sequence>
<keyword evidence="7" id="KW-0228">DNA excision</keyword>
<name>A0A0R1NJL1_9LACO</name>
<keyword evidence="9" id="KW-0862">Zinc</keyword>
<reference evidence="18 19" key="1">
    <citation type="journal article" date="2015" name="Genome Announc.">
        <title>Expanding the biotechnology potential of lactobacilli through comparative genomics of 213 strains and associated genera.</title>
        <authorList>
            <person name="Sun Z."/>
            <person name="Harris H.M."/>
            <person name="McCann A."/>
            <person name="Guo C."/>
            <person name="Argimon S."/>
            <person name="Zhang W."/>
            <person name="Yang X."/>
            <person name="Jeffery I.B."/>
            <person name="Cooney J.C."/>
            <person name="Kagawa T.F."/>
            <person name="Liu W."/>
            <person name="Song Y."/>
            <person name="Salvetti E."/>
            <person name="Wrobel A."/>
            <person name="Rasinkangas P."/>
            <person name="Parkhill J."/>
            <person name="Rea M.C."/>
            <person name="O'Sullivan O."/>
            <person name="Ritari J."/>
            <person name="Douillard F.P."/>
            <person name="Paul Ross R."/>
            <person name="Yang R."/>
            <person name="Briner A.E."/>
            <person name="Felis G.E."/>
            <person name="de Vos W.M."/>
            <person name="Barrangou R."/>
            <person name="Klaenhammer T.R."/>
            <person name="Caufield P.W."/>
            <person name="Cui Y."/>
            <person name="Zhang H."/>
            <person name="O'Toole P.W."/>
        </authorList>
    </citation>
    <scope>NUCLEOTIDE SEQUENCE [LARGE SCALE GENOMIC DNA]</scope>
    <source>
        <strain evidence="18 19">DSM 19906</strain>
    </source>
</reference>
<evidence type="ECO:0000256" key="8">
    <source>
        <dbReference type="ARBA" id="ARBA00022771"/>
    </source>
</evidence>
<keyword evidence="4" id="KW-0677">Repeat</keyword>
<organism evidence="18 19">
    <name type="scientific">Lentilactobacillus kisonensis DSM 19906 = JCM 15041</name>
    <dbReference type="NCBI Taxonomy" id="1423766"/>
    <lineage>
        <taxon>Bacteria</taxon>
        <taxon>Bacillati</taxon>
        <taxon>Bacillota</taxon>
        <taxon>Bacilli</taxon>
        <taxon>Lactobacillales</taxon>
        <taxon>Lactobacillaceae</taxon>
        <taxon>Lentilactobacillus</taxon>
    </lineage>
</organism>
<proteinExistence type="inferred from homology"/>
<evidence type="ECO:0000256" key="3">
    <source>
        <dbReference type="ARBA" id="ARBA00022723"/>
    </source>
</evidence>
<dbReference type="Pfam" id="PF17755">
    <property type="entry name" value="UvrA_DNA-bind"/>
    <property type="match status" value="1"/>
</dbReference>
<evidence type="ECO:0000256" key="14">
    <source>
        <dbReference type="ARBA" id="ARBA00038000"/>
    </source>
</evidence>
<keyword evidence="12" id="KW-0238">DNA-binding</keyword>
<dbReference type="InterPro" id="IPR027417">
    <property type="entry name" value="P-loop_NTPase"/>
</dbReference>
<evidence type="ECO:0000256" key="15">
    <source>
        <dbReference type="ARBA" id="ARBA00039316"/>
    </source>
</evidence>
<dbReference type="Proteomes" id="UP000051439">
    <property type="component" value="Unassembled WGS sequence"/>
</dbReference>
<dbReference type="AlphaFoldDB" id="A0A0R1NJL1"/>
<comment type="similarity">
    <text evidence="14">Belongs to the ABC transporter superfamily. UvrA family.</text>
</comment>
<evidence type="ECO:0000256" key="1">
    <source>
        <dbReference type="ARBA" id="ARBA00004496"/>
    </source>
</evidence>
<evidence type="ECO:0000256" key="7">
    <source>
        <dbReference type="ARBA" id="ARBA00022769"/>
    </source>
</evidence>
<dbReference type="PANTHER" id="PTHR43152">
    <property type="entry name" value="UVRABC SYSTEM PROTEIN A"/>
    <property type="match status" value="1"/>
</dbReference>
<evidence type="ECO:0000259" key="17">
    <source>
        <dbReference type="PROSITE" id="PS50893"/>
    </source>
</evidence>
<evidence type="ECO:0000256" key="9">
    <source>
        <dbReference type="ARBA" id="ARBA00022833"/>
    </source>
</evidence>
<dbReference type="GO" id="GO:0004518">
    <property type="term" value="F:nuclease activity"/>
    <property type="evidence" value="ECO:0007669"/>
    <property type="project" value="UniProtKB-KW"/>
</dbReference>
<dbReference type="GO" id="GO:0008270">
    <property type="term" value="F:zinc ion binding"/>
    <property type="evidence" value="ECO:0007669"/>
    <property type="project" value="UniProtKB-KW"/>
</dbReference>
<dbReference type="Gene3D" id="1.10.8.280">
    <property type="entry name" value="ABC transporter ATPase domain-like"/>
    <property type="match status" value="1"/>
</dbReference>
<keyword evidence="8" id="KW-0863">Zinc-finger</keyword>
<dbReference type="GO" id="GO:0003677">
    <property type="term" value="F:DNA binding"/>
    <property type="evidence" value="ECO:0007669"/>
    <property type="project" value="UniProtKB-KW"/>
</dbReference>
<dbReference type="InterPro" id="IPR017871">
    <property type="entry name" value="ABC_transporter-like_CS"/>
</dbReference>
<evidence type="ECO:0000256" key="13">
    <source>
        <dbReference type="ARBA" id="ARBA00023204"/>
    </source>
</evidence>
<evidence type="ECO:0000256" key="10">
    <source>
        <dbReference type="ARBA" id="ARBA00022840"/>
    </source>
</evidence>
<evidence type="ECO:0000256" key="16">
    <source>
        <dbReference type="ARBA" id="ARBA00042156"/>
    </source>
</evidence>
<keyword evidence="3" id="KW-0479">Metal-binding</keyword>
<evidence type="ECO:0000313" key="19">
    <source>
        <dbReference type="Proteomes" id="UP000051439"/>
    </source>
</evidence>
<keyword evidence="5" id="KW-0547">Nucleotide-binding</keyword>
<dbReference type="Gene3D" id="3.40.50.300">
    <property type="entry name" value="P-loop containing nucleotide triphosphate hydrolases"/>
    <property type="match status" value="2"/>
</dbReference>
<dbReference type="EMBL" id="AZEB01000036">
    <property type="protein sequence ID" value="KRL20140.1"/>
    <property type="molecule type" value="Genomic_DNA"/>
</dbReference>
<evidence type="ECO:0000256" key="6">
    <source>
        <dbReference type="ARBA" id="ARBA00022763"/>
    </source>
</evidence>
<dbReference type="PATRIC" id="fig|1423766.4.peg.1916"/>
<keyword evidence="13" id="KW-0234">DNA repair</keyword>
<dbReference type="InterPro" id="IPR003439">
    <property type="entry name" value="ABC_transporter-like_ATP-bd"/>
</dbReference>
<dbReference type="PROSITE" id="PS50893">
    <property type="entry name" value="ABC_TRANSPORTER_2"/>
    <property type="match status" value="1"/>
</dbReference>
<keyword evidence="6" id="KW-0227">DNA damage</keyword>
<comment type="subcellular location">
    <subcellularLocation>
        <location evidence="1">Cytoplasm</location>
    </subcellularLocation>
</comment>
<evidence type="ECO:0000256" key="5">
    <source>
        <dbReference type="ARBA" id="ARBA00022741"/>
    </source>
</evidence>